<dbReference type="EMBL" id="JBBBZM010000078">
    <property type="protein sequence ID" value="KAL0635083.1"/>
    <property type="molecule type" value="Genomic_DNA"/>
</dbReference>
<reference evidence="1 2" key="1">
    <citation type="submission" date="2024-02" db="EMBL/GenBank/DDBJ databases">
        <title>Discinaceae phylogenomics.</title>
        <authorList>
            <person name="Dirks A.C."/>
            <person name="James T.Y."/>
        </authorList>
    </citation>
    <scope>NUCLEOTIDE SEQUENCE [LARGE SCALE GENOMIC DNA]</scope>
    <source>
        <strain evidence="1 2">ACD0624</strain>
    </source>
</reference>
<dbReference type="Proteomes" id="UP001447188">
    <property type="component" value="Unassembled WGS sequence"/>
</dbReference>
<proteinExistence type="predicted"/>
<evidence type="ECO:0000313" key="1">
    <source>
        <dbReference type="EMBL" id="KAL0635083.1"/>
    </source>
</evidence>
<comment type="caution">
    <text evidence="1">The sequence shown here is derived from an EMBL/GenBank/DDBJ whole genome shotgun (WGS) entry which is preliminary data.</text>
</comment>
<name>A0ABR3GGJ0_9PEZI</name>
<accession>A0ABR3GGJ0</accession>
<organism evidence="1 2">
    <name type="scientific">Discina gigas</name>
    <dbReference type="NCBI Taxonomy" id="1032678"/>
    <lineage>
        <taxon>Eukaryota</taxon>
        <taxon>Fungi</taxon>
        <taxon>Dikarya</taxon>
        <taxon>Ascomycota</taxon>
        <taxon>Pezizomycotina</taxon>
        <taxon>Pezizomycetes</taxon>
        <taxon>Pezizales</taxon>
        <taxon>Discinaceae</taxon>
        <taxon>Discina</taxon>
    </lineage>
</organism>
<evidence type="ECO:0000313" key="2">
    <source>
        <dbReference type="Proteomes" id="UP001447188"/>
    </source>
</evidence>
<keyword evidence="2" id="KW-1185">Reference proteome</keyword>
<protein>
    <submittedName>
        <fullName evidence="1">Uncharacterized protein</fullName>
    </submittedName>
</protein>
<gene>
    <name evidence="1" type="ORF">Q9L58_006012</name>
</gene>
<sequence>MALSLEISSSIIFPKFAALFDAVTIDITPPSPTHPGAPVVQHHKPPVLATGPENPLYRLPQSLSSGGLKVHLNAFVKPRIKENIETQAQTEITRDSRTSIVDKDHILYEISKAPIGADYSLVCFRHGKHTGGYGYGEMAFKAGWFSGGVWTVEYVTKAPGTRVEHKLRLTVDEGGKEDGVWKLIEPVQRVVAKEKPQEEEGSAGENGRVIELYEDEVVGLAGMPEQEWRDFLTACWITKVWREATKAPFLSHSAREGEAAGLTRW</sequence>